<dbReference type="EMBL" id="CDOL01000023">
    <property type="protein sequence ID" value="CEN50572.1"/>
    <property type="molecule type" value="Genomic_DNA"/>
</dbReference>
<evidence type="ECO:0000313" key="8">
    <source>
        <dbReference type="Proteomes" id="UP000265497"/>
    </source>
</evidence>
<evidence type="ECO:0000313" key="3">
    <source>
        <dbReference type="EMBL" id="CEN45164.1"/>
    </source>
</evidence>
<dbReference type="PANTHER" id="PTHR46558:SF4">
    <property type="entry name" value="DNA-BIDING PHAGE PROTEIN"/>
    <property type="match status" value="1"/>
</dbReference>
<evidence type="ECO:0000313" key="4">
    <source>
        <dbReference type="EMBL" id="CEN50572.1"/>
    </source>
</evidence>
<dbReference type="EMBL" id="NSDI01000007">
    <property type="protein sequence ID" value="RIY36120.1"/>
    <property type="molecule type" value="Genomic_DNA"/>
</dbReference>
<gene>
    <name evidence="3" type="ORF">CCAND38_230003</name>
    <name evidence="4" type="ORF">CCAND93_1190003</name>
    <name evidence="5" type="ORF">CKY20_08250</name>
</gene>
<dbReference type="InterPro" id="IPR010982">
    <property type="entry name" value="Lambda_DNA-bd_dom_sf"/>
</dbReference>
<evidence type="ECO:0000256" key="1">
    <source>
        <dbReference type="ARBA" id="ARBA00023125"/>
    </source>
</evidence>
<dbReference type="SMART" id="SM00530">
    <property type="entry name" value="HTH_XRE"/>
    <property type="match status" value="1"/>
</dbReference>
<protein>
    <submittedName>
        <fullName evidence="4">Regulatory protein MunI</fullName>
    </submittedName>
    <submittedName>
        <fullName evidence="5">XRE family transcriptional regulator</fullName>
    </submittedName>
</protein>
<dbReference type="GeneID" id="97263784"/>
<evidence type="ECO:0000313" key="7">
    <source>
        <dbReference type="Proteomes" id="UP000045051"/>
    </source>
</evidence>
<feature type="domain" description="HTH cro/C1-type" evidence="2">
    <location>
        <begin position="7"/>
        <end position="61"/>
    </location>
</feature>
<dbReference type="CDD" id="cd00093">
    <property type="entry name" value="HTH_XRE"/>
    <property type="match status" value="1"/>
</dbReference>
<dbReference type="PROSITE" id="PS50943">
    <property type="entry name" value="HTH_CROC1"/>
    <property type="match status" value="1"/>
</dbReference>
<dbReference type="Proteomes" id="UP000038200">
    <property type="component" value="Unassembled WGS sequence"/>
</dbReference>
<dbReference type="OrthoDB" id="798409at2"/>
<organism evidence="4 6">
    <name type="scientific">Capnocytophaga canis</name>
    <dbReference type="NCBI Taxonomy" id="1848903"/>
    <lineage>
        <taxon>Bacteria</taxon>
        <taxon>Pseudomonadati</taxon>
        <taxon>Bacteroidota</taxon>
        <taxon>Flavobacteriia</taxon>
        <taxon>Flavobacteriales</taxon>
        <taxon>Flavobacteriaceae</taxon>
        <taxon>Capnocytophaga</taxon>
    </lineage>
</organism>
<sequence>MNYLTKIKKIRLEKKISQEDIAFQLGISQSAYAKIETGKQKLSAEQLIKISKILSIDLKELSDSSS</sequence>
<dbReference type="SUPFAM" id="SSF47413">
    <property type="entry name" value="lambda repressor-like DNA-binding domains"/>
    <property type="match status" value="1"/>
</dbReference>
<dbReference type="Proteomes" id="UP000265497">
    <property type="component" value="Unassembled WGS sequence"/>
</dbReference>
<dbReference type="RefSeq" id="WP_042005567.1">
    <property type="nucleotide sequence ID" value="NZ_BOQK01000019.1"/>
</dbReference>
<proteinExistence type="predicted"/>
<dbReference type="GO" id="GO:0003677">
    <property type="term" value="F:DNA binding"/>
    <property type="evidence" value="ECO:0007669"/>
    <property type="project" value="UniProtKB-KW"/>
</dbReference>
<dbReference type="EMBL" id="CDOI01000133">
    <property type="protein sequence ID" value="CEN45164.1"/>
    <property type="molecule type" value="Genomic_DNA"/>
</dbReference>
<dbReference type="STRING" id="1848903.CCAND38_230003"/>
<dbReference type="Proteomes" id="UP000045051">
    <property type="component" value="Unassembled WGS sequence"/>
</dbReference>
<accession>A0A0B7IKQ1</accession>
<dbReference type="Gene3D" id="1.10.260.40">
    <property type="entry name" value="lambda repressor-like DNA-binding domains"/>
    <property type="match status" value="1"/>
</dbReference>
<evidence type="ECO:0000313" key="6">
    <source>
        <dbReference type="Proteomes" id="UP000038200"/>
    </source>
</evidence>
<dbReference type="AlphaFoldDB" id="A0A0B7IKQ1"/>
<dbReference type="Pfam" id="PF01381">
    <property type="entry name" value="HTH_3"/>
    <property type="match status" value="1"/>
</dbReference>
<dbReference type="InterPro" id="IPR001387">
    <property type="entry name" value="Cro/C1-type_HTH"/>
</dbReference>
<keyword evidence="1" id="KW-0238">DNA-binding</keyword>
<reference evidence="6 7" key="1">
    <citation type="submission" date="2015-01" db="EMBL/GenBank/DDBJ databases">
        <authorList>
            <person name="MANFREDI Pablo"/>
        </authorList>
    </citation>
    <scope>NUCLEOTIDE SEQUENCE [LARGE SCALE GENOMIC DNA]</scope>
    <source>
        <strain evidence="3 7">CcD38</strain>
        <strain evidence="4 6">CcD93</strain>
    </source>
</reference>
<keyword evidence="7" id="KW-1185">Reference proteome</keyword>
<reference evidence="5 8" key="2">
    <citation type="submission" date="2017-08" db="EMBL/GenBank/DDBJ databases">
        <title>Capnocytophaga canis 17-158 assembly.</title>
        <authorList>
            <person name="Gulvik C.A."/>
        </authorList>
    </citation>
    <scope>NUCLEOTIDE SEQUENCE [LARGE SCALE GENOMIC DNA]</scope>
    <source>
        <strain evidence="5 8">17-158</strain>
    </source>
</reference>
<name>A0A0B7IKQ1_9FLAO</name>
<dbReference type="PANTHER" id="PTHR46558">
    <property type="entry name" value="TRACRIPTIONAL REGULATORY PROTEIN-RELATED-RELATED"/>
    <property type="match status" value="1"/>
</dbReference>
<evidence type="ECO:0000259" key="2">
    <source>
        <dbReference type="PROSITE" id="PS50943"/>
    </source>
</evidence>
<evidence type="ECO:0000313" key="5">
    <source>
        <dbReference type="EMBL" id="RIY36120.1"/>
    </source>
</evidence>